<name>A0ABR6WQP8_9FIRM</name>
<comment type="caution">
    <text evidence="2">The sequence shown here is derived from an EMBL/GenBank/DDBJ whole genome shotgun (WGS) entry which is preliminary data.</text>
</comment>
<evidence type="ECO:0000313" key="3">
    <source>
        <dbReference type="Proteomes" id="UP000603234"/>
    </source>
</evidence>
<gene>
    <name evidence="2" type="ORF">GH808_00525</name>
</gene>
<dbReference type="InterPro" id="IPR001387">
    <property type="entry name" value="Cro/C1-type_HTH"/>
</dbReference>
<dbReference type="Proteomes" id="UP000603234">
    <property type="component" value="Unassembled WGS sequence"/>
</dbReference>
<sequence>MNSNFLSQKTPHEIDNIIAQRIRSIRKRQKLSQEKLSEKSGVSLGSVKRFERSGEISLISLTKIAIALSCEDGLISLFADQPFLSIQEVIDEQD</sequence>
<dbReference type="Pfam" id="PF01381">
    <property type="entry name" value="HTH_3"/>
    <property type="match status" value="1"/>
</dbReference>
<feature type="domain" description="HTH cro/C1-type" evidence="1">
    <location>
        <begin position="22"/>
        <end position="74"/>
    </location>
</feature>
<evidence type="ECO:0000313" key="2">
    <source>
        <dbReference type="EMBL" id="MBC3802927.1"/>
    </source>
</evidence>
<reference evidence="2 3" key="1">
    <citation type="journal article" date="2020" name="mSystems">
        <title>Defining Genomic and Predicted Metabolic Features of the Acetobacterium Genus.</title>
        <authorList>
            <person name="Ross D.E."/>
            <person name="Marshall C.W."/>
            <person name="Gulliver D."/>
            <person name="May H.D."/>
            <person name="Norman R.S."/>
        </authorList>
    </citation>
    <scope>NUCLEOTIDE SEQUENCE [LARGE SCALE GENOMIC DNA]</scope>
    <source>
        <strain evidence="2 3">DSM 8238</strain>
    </source>
</reference>
<dbReference type="EMBL" id="WJBC01000001">
    <property type="protein sequence ID" value="MBC3802927.1"/>
    <property type="molecule type" value="Genomic_DNA"/>
</dbReference>
<dbReference type="Gene3D" id="1.10.260.40">
    <property type="entry name" value="lambda repressor-like DNA-binding domains"/>
    <property type="match status" value="1"/>
</dbReference>
<keyword evidence="3" id="KW-1185">Reference proteome</keyword>
<evidence type="ECO:0000259" key="1">
    <source>
        <dbReference type="PROSITE" id="PS50943"/>
    </source>
</evidence>
<dbReference type="SUPFAM" id="SSF47413">
    <property type="entry name" value="lambda repressor-like DNA-binding domains"/>
    <property type="match status" value="1"/>
</dbReference>
<proteinExistence type="predicted"/>
<dbReference type="CDD" id="cd00093">
    <property type="entry name" value="HTH_XRE"/>
    <property type="match status" value="1"/>
</dbReference>
<accession>A0ABR6WQP8</accession>
<dbReference type="SMART" id="SM00530">
    <property type="entry name" value="HTH_XRE"/>
    <property type="match status" value="1"/>
</dbReference>
<dbReference type="PROSITE" id="PS50943">
    <property type="entry name" value="HTH_CROC1"/>
    <property type="match status" value="1"/>
</dbReference>
<dbReference type="InterPro" id="IPR010982">
    <property type="entry name" value="Lambda_DNA-bd_dom_sf"/>
</dbReference>
<organism evidence="2 3">
    <name type="scientific">Acetobacterium fimetarium</name>
    <dbReference type="NCBI Taxonomy" id="52691"/>
    <lineage>
        <taxon>Bacteria</taxon>
        <taxon>Bacillati</taxon>
        <taxon>Bacillota</taxon>
        <taxon>Clostridia</taxon>
        <taxon>Eubacteriales</taxon>
        <taxon>Eubacteriaceae</taxon>
        <taxon>Acetobacterium</taxon>
    </lineage>
</organism>
<protein>
    <submittedName>
        <fullName evidence="2">Helix-turn-helix domain-containing protein</fullName>
    </submittedName>
</protein>